<organism evidence="9 10">
    <name type="scientific">Cryptococcus depauperatus CBS 7841</name>
    <dbReference type="NCBI Taxonomy" id="1295531"/>
    <lineage>
        <taxon>Eukaryota</taxon>
        <taxon>Fungi</taxon>
        <taxon>Dikarya</taxon>
        <taxon>Basidiomycota</taxon>
        <taxon>Agaricomycotina</taxon>
        <taxon>Tremellomycetes</taxon>
        <taxon>Tremellales</taxon>
        <taxon>Cryptococcaceae</taxon>
        <taxon>Cryptococcus</taxon>
    </lineage>
</organism>
<dbReference type="GeneID" id="91085810"/>
<keyword evidence="7" id="KW-1133">Transmembrane helix</keyword>
<evidence type="ECO:0000256" key="6">
    <source>
        <dbReference type="RuleBase" id="RU003983"/>
    </source>
</evidence>
<dbReference type="PANTHER" id="PTHR22726:SF18">
    <property type="entry name" value="PEPTIDASE M48 DOMAIN-CONTAINING PROTEIN"/>
    <property type="match status" value="1"/>
</dbReference>
<keyword evidence="10" id="KW-1185">Reference proteome</keyword>
<dbReference type="InterPro" id="IPR051156">
    <property type="entry name" value="Mito/Outer_Membr_Metalloprot"/>
</dbReference>
<keyword evidence="4 6" id="KW-0862">Zinc</keyword>
<evidence type="ECO:0000256" key="1">
    <source>
        <dbReference type="ARBA" id="ARBA00022670"/>
    </source>
</evidence>
<keyword evidence="3 6" id="KW-0378">Hydrolase</keyword>
<keyword evidence="5 6" id="KW-0482">Metalloprotease</keyword>
<keyword evidence="7" id="KW-0472">Membrane</keyword>
<comment type="similarity">
    <text evidence="6">Belongs to the peptidase M48 family.</text>
</comment>
<keyword evidence="7" id="KW-0812">Transmembrane</keyword>
<dbReference type="RefSeq" id="XP_066067133.1">
    <property type="nucleotide sequence ID" value="XM_066211036.1"/>
</dbReference>
<accession>A0AAJ8JQ90</accession>
<evidence type="ECO:0000256" key="4">
    <source>
        <dbReference type="ARBA" id="ARBA00022833"/>
    </source>
</evidence>
<dbReference type="PANTHER" id="PTHR22726">
    <property type="entry name" value="METALLOENDOPEPTIDASE OMA1"/>
    <property type="match status" value="1"/>
</dbReference>
<dbReference type="CDD" id="cd07331">
    <property type="entry name" value="M48C_Oma1_like"/>
    <property type="match status" value="1"/>
</dbReference>
<evidence type="ECO:0000313" key="10">
    <source>
        <dbReference type="Proteomes" id="UP000094043"/>
    </source>
</evidence>
<evidence type="ECO:0000313" key="9">
    <source>
        <dbReference type="EMBL" id="WVN86433.1"/>
    </source>
</evidence>
<comment type="cofactor">
    <cofactor evidence="6">
        <name>Zn(2+)</name>
        <dbReference type="ChEBI" id="CHEBI:29105"/>
    </cofactor>
    <text evidence="6">Binds 1 zinc ion per subunit.</text>
</comment>
<reference evidence="9" key="3">
    <citation type="submission" date="2024-01" db="EMBL/GenBank/DDBJ databases">
        <authorList>
            <person name="Coelho M.A."/>
            <person name="David-Palma M."/>
            <person name="Shea T."/>
            <person name="Sun S."/>
            <person name="Cuomo C.A."/>
            <person name="Heitman J."/>
        </authorList>
    </citation>
    <scope>NUCLEOTIDE SEQUENCE</scope>
    <source>
        <strain evidence="9">CBS 7841</strain>
    </source>
</reference>
<dbReference type="GO" id="GO:0004222">
    <property type="term" value="F:metalloendopeptidase activity"/>
    <property type="evidence" value="ECO:0007669"/>
    <property type="project" value="InterPro"/>
</dbReference>
<reference evidence="9" key="2">
    <citation type="journal article" date="2022" name="Elife">
        <title>Obligate sexual reproduction of a homothallic fungus closely related to the Cryptococcus pathogenic species complex.</title>
        <authorList>
            <person name="Passer A.R."/>
            <person name="Clancey S.A."/>
            <person name="Shea T."/>
            <person name="David-Palma M."/>
            <person name="Averette A.F."/>
            <person name="Boekhout T."/>
            <person name="Porcel B.M."/>
            <person name="Nowrousian M."/>
            <person name="Cuomo C.A."/>
            <person name="Sun S."/>
            <person name="Heitman J."/>
            <person name="Coelho M.A."/>
        </authorList>
    </citation>
    <scope>NUCLEOTIDE SEQUENCE</scope>
    <source>
        <strain evidence="9">CBS 7841</strain>
    </source>
</reference>
<dbReference type="Gene3D" id="3.30.2010.10">
    <property type="entry name" value="Metalloproteases ('zincins'), catalytic domain"/>
    <property type="match status" value="1"/>
</dbReference>
<dbReference type="GO" id="GO:0006515">
    <property type="term" value="P:protein quality control for misfolded or incompletely synthesized proteins"/>
    <property type="evidence" value="ECO:0007669"/>
    <property type="project" value="TreeGrafter"/>
</dbReference>
<dbReference type="GO" id="GO:0034982">
    <property type="term" value="P:mitochondrial protein processing"/>
    <property type="evidence" value="ECO:0007669"/>
    <property type="project" value="TreeGrafter"/>
</dbReference>
<dbReference type="KEGG" id="cdep:91085810"/>
<evidence type="ECO:0000256" key="5">
    <source>
        <dbReference type="ARBA" id="ARBA00023049"/>
    </source>
</evidence>
<evidence type="ECO:0000259" key="8">
    <source>
        <dbReference type="Pfam" id="PF01435"/>
    </source>
</evidence>
<reference evidence="9" key="1">
    <citation type="submission" date="2016-06" db="EMBL/GenBank/DDBJ databases">
        <authorList>
            <person name="Cuomo C."/>
            <person name="Litvintseva A."/>
            <person name="Heitman J."/>
            <person name="Chen Y."/>
            <person name="Sun S."/>
            <person name="Springer D."/>
            <person name="Dromer F."/>
            <person name="Young S."/>
            <person name="Zeng Q."/>
            <person name="Chapman S."/>
            <person name="Gujja S."/>
            <person name="Saif S."/>
            <person name="Birren B."/>
        </authorList>
    </citation>
    <scope>NUCLEOTIDE SEQUENCE</scope>
    <source>
        <strain evidence="9">CBS 7841</strain>
    </source>
</reference>
<dbReference type="InterPro" id="IPR001915">
    <property type="entry name" value="Peptidase_M48"/>
</dbReference>
<dbReference type="EMBL" id="CP143785">
    <property type="protein sequence ID" value="WVN86433.1"/>
    <property type="molecule type" value="Genomic_DNA"/>
</dbReference>
<evidence type="ECO:0000256" key="7">
    <source>
        <dbReference type="SAM" id="Phobius"/>
    </source>
</evidence>
<keyword evidence="2" id="KW-0479">Metal-binding</keyword>
<protein>
    <recommendedName>
        <fullName evidence="8">Peptidase M48 domain-containing protein</fullName>
    </recommendedName>
</protein>
<proteinExistence type="inferred from homology"/>
<evidence type="ECO:0000256" key="3">
    <source>
        <dbReference type="ARBA" id="ARBA00022801"/>
    </source>
</evidence>
<dbReference type="GO" id="GO:0046872">
    <property type="term" value="F:metal ion binding"/>
    <property type="evidence" value="ECO:0007669"/>
    <property type="project" value="UniProtKB-KW"/>
</dbReference>
<evidence type="ECO:0000256" key="2">
    <source>
        <dbReference type="ARBA" id="ARBA00022723"/>
    </source>
</evidence>
<dbReference type="Pfam" id="PF01435">
    <property type="entry name" value="Peptidase_M48"/>
    <property type="match status" value="1"/>
</dbReference>
<gene>
    <name evidence="9" type="ORF">L203_101597</name>
</gene>
<dbReference type="GO" id="GO:0005743">
    <property type="term" value="C:mitochondrial inner membrane"/>
    <property type="evidence" value="ECO:0007669"/>
    <property type="project" value="TreeGrafter"/>
</dbReference>
<sequence>MPALKSGLLNITRISLLVFPFAIRYKVWKRYRRISMVVLQIPVFFACLVLAYGLDQSPRTGRWRLLLMGDLEELAWARRKHQQVLHNDGDHLLPPDDPRSIQITRVTSKLIQALEKEDRHVVCGASWPPRSQELARVMSEREALALEHGKQFEPSGVASSTHIPYRLPSDNPFILPLIEEADWRLYVIDSPEVNAFALPSRDVFVYTGLLKTLPGDDTMLAAVLSHEIAHVAQRHSVENMGFLNLVTVAFDVFRGFSYAFAISFPLLTVSVNFAINYLNNVITERAYSRKLEIEADAVGLQIMAAAGYDPRGAEDLWELMMCVEQDVALAGHPVGMENRFTLLRTHPTSAARRLALEEDMETALKVWREHA</sequence>
<keyword evidence="1 6" id="KW-0645">Protease</keyword>
<feature type="domain" description="Peptidase M48" evidence="8">
    <location>
        <begin position="180"/>
        <end position="357"/>
    </location>
</feature>
<feature type="transmembrane region" description="Helical" evidence="7">
    <location>
        <begin position="37"/>
        <end position="54"/>
    </location>
</feature>
<dbReference type="Proteomes" id="UP000094043">
    <property type="component" value="Chromosome 2"/>
</dbReference>
<name>A0AAJ8JQ90_9TREE</name>
<dbReference type="AlphaFoldDB" id="A0AAJ8JQ90"/>